<feature type="compositionally biased region" description="Basic and acidic residues" evidence="1">
    <location>
        <begin position="503"/>
        <end position="513"/>
    </location>
</feature>
<reference evidence="2 3" key="1">
    <citation type="journal article" date="2019" name="Int. J. Syst. Evol. Microbiol.">
        <title>Bifidobacterium jacchi sp. nov., isolated from the faeces of a baby common marmoset (Callithrix jacchus).</title>
        <authorList>
            <person name="Modesto M."/>
            <person name="Watanabe K."/>
            <person name="Arita M."/>
            <person name="Satti M."/>
            <person name="Oki K."/>
            <person name="Sciavilla P."/>
            <person name="Patavino C."/>
            <person name="Camma C."/>
            <person name="Michelini S."/>
            <person name="Sgorbati B."/>
            <person name="Mattarelli P."/>
        </authorList>
    </citation>
    <scope>NUCLEOTIDE SEQUENCE [LARGE SCALE GENOMIC DNA]</scope>
    <source>
        <strain evidence="2 3">MRM 9.3</strain>
    </source>
</reference>
<keyword evidence="3" id="KW-1185">Reference proteome</keyword>
<comment type="caution">
    <text evidence="2">The sequence shown here is derived from an EMBL/GenBank/DDBJ whole genome shotgun (WGS) entry which is preliminary data.</text>
</comment>
<dbReference type="NCBIfam" id="TIGR03544">
    <property type="entry name" value="DivI1A_domain"/>
    <property type="match status" value="2"/>
</dbReference>
<dbReference type="InterPro" id="IPR019933">
    <property type="entry name" value="DivIVA_domain"/>
</dbReference>
<evidence type="ECO:0000313" key="3">
    <source>
        <dbReference type="Proteomes" id="UP000326336"/>
    </source>
</evidence>
<dbReference type="Proteomes" id="UP000326336">
    <property type="component" value="Unassembled WGS sequence"/>
</dbReference>
<organism evidence="2 3">
    <name type="scientific">Bifidobacterium jacchi</name>
    <dbReference type="NCBI Taxonomy" id="2490545"/>
    <lineage>
        <taxon>Bacteria</taxon>
        <taxon>Bacillati</taxon>
        <taxon>Actinomycetota</taxon>
        <taxon>Actinomycetes</taxon>
        <taxon>Bifidobacteriales</taxon>
        <taxon>Bifidobacteriaceae</taxon>
        <taxon>Bifidobacterium</taxon>
    </lineage>
</organism>
<proteinExistence type="predicted"/>
<feature type="region of interest" description="Disordered" evidence="1">
    <location>
        <begin position="289"/>
        <end position="338"/>
    </location>
</feature>
<feature type="compositionally biased region" description="Low complexity" evidence="1">
    <location>
        <begin position="308"/>
        <end position="320"/>
    </location>
</feature>
<gene>
    <name evidence="2" type="ORF">EHS19_00465</name>
</gene>
<feature type="compositionally biased region" description="Polar residues" evidence="1">
    <location>
        <begin position="488"/>
        <end position="498"/>
    </location>
</feature>
<evidence type="ECO:0000256" key="1">
    <source>
        <dbReference type="SAM" id="MobiDB-lite"/>
    </source>
</evidence>
<feature type="region of interest" description="Disordered" evidence="1">
    <location>
        <begin position="430"/>
        <end position="528"/>
    </location>
</feature>
<dbReference type="AlphaFoldDB" id="A0A5N5RN71"/>
<dbReference type="NCBIfam" id="TIGR03543">
    <property type="entry name" value="divI1A_rptt_fam"/>
    <property type="match status" value="1"/>
</dbReference>
<dbReference type="InterPro" id="IPR019932">
    <property type="entry name" value="CHP03543"/>
</dbReference>
<evidence type="ECO:0000313" key="2">
    <source>
        <dbReference type="EMBL" id="KAB5608744.1"/>
    </source>
</evidence>
<feature type="compositionally biased region" description="Low complexity" evidence="1">
    <location>
        <begin position="433"/>
        <end position="481"/>
    </location>
</feature>
<feature type="compositionally biased region" description="Pro residues" evidence="1">
    <location>
        <begin position="294"/>
        <end position="307"/>
    </location>
</feature>
<name>A0A5N5RN71_9BIFI</name>
<feature type="region of interest" description="Disordered" evidence="1">
    <location>
        <begin position="361"/>
        <end position="381"/>
    </location>
</feature>
<dbReference type="OrthoDB" id="3480096at2"/>
<dbReference type="RefSeq" id="WP_151915834.1">
    <property type="nucleotide sequence ID" value="NZ_RQSP01000001.1"/>
</dbReference>
<feature type="compositionally biased region" description="Basic and acidic residues" evidence="1">
    <location>
        <begin position="563"/>
        <end position="572"/>
    </location>
</feature>
<dbReference type="EMBL" id="RQSP01000001">
    <property type="protein sequence ID" value="KAB5608744.1"/>
    <property type="molecule type" value="Genomic_DNA"/>
</dbReference>
<protein>
    <submittedName>
        <fullName evidence="2">DivIVA domain-containing protein</fullName>
    </submittedName>
</protein>
<feature type="region of interest" description="Disordered" evidence="1">
    <location>
        <begin position="549"/>
        <end position="572"/>
    </location>
</feature>
<sequence>MAQEPEDERNGASIARAGKRKWGYDPEQVDAFLERAHALYEAEGVRLTQRDIQNVSFDLTKNGYDIAQVDAALARLERAVVDKQTTWEIGEHGRVAWKAQTEELYRQIAEHASREAGQRFQDGKKKHPSYDRKQVDRLVDQIVDKAAAELGIDGMRVEDAKALVDLNSNTVTNVVFTQRNGTRGYDERQVDYFLYACVQLLSRIESYARVADYVEGDAASNAEAARGSVPSDVSSLFSAHAGHVIDHDSADAGSAMPRSYAPAASSASFDALHKAEQAIFAAPSATSPVAPAAPISPAPQVPSPLPFSPSASADASFAQPNDDDHHDAANGEQAPAAASSSLARLANLAASAAPVEPVASVAPTDSELRSPFPVQSQSSGEAMPVSFAPAVKPQHETIAVAQEPTPLSQQTQAWSIPVAESQSDFAVAQPTSAAPQYEPAATQYAQPAAARATQFAQPAQSAQPFQTTQSEPAAASEQPAAYRPFAAPQSQSAVNGNASAYDAAHHGSGDADSKTNGGSDVNDEQRWPSIDSSFQSLFANNEQSLNLDIPDLSFPSLYSDGSDADHSGKKQQ</sequence>
<accession>A0A5N5RN71</accession>